<reference evidence="26" key="1">
    <citation type="submission" date="2023-09" db="UniProtKB">
        <authorList>
            <consortium name="Ensembl"/>
        </authorList>
    </citation>
    <scope>IDENTIFICATION</scope>
</reference>
<comment type="caution">
    <text evidence="21">Lacks conserved residue(s) required for the propagation of feature annotation.</text>
</comment>
<evidence type="ECO:0000256" key="15">
    <source>
        <dbReference type="ARBA" id="ARBA00023180"/>
    </source>
</evidence>
<dbReference type="Pfam" id="PF15494">
    <property type="entry name" value="SRCR_2"/>
    <property type="match status" value="1"/>
</dbReference>
<dbReference type="AlphaFoldDB" id="A0A8C0W9K9"/>
<evidence type="ECO:0000256" key="22">
    <source>
        <dbReference type="RuleBase" id="RU363034"/>
    </source>
</evidence>
<dbReference type="InterPro" id="IPR002172">
    <property type="entry name" value="LDrepeatLR_classA_rpt"/>
</dbReference>
<evidence type="ECO:0000256" key="21">
    <source>
        <dbReference type="PROSITE-ProRule" id="PRU00196"/>
    </source>
</evidence>
<keyword evidence="8" id="KW-0068">Autocatalytic cleavage</keyword>
<dbReference type="SMART" id="SM00192">
    <property type="entry name" value="LDLa"/>
    <property type="match status" value="1"/>
</dbReference>
<evidence type="ECO:0000256" key="7">
    <source>
        <dbReference type="ARBA" id="ARBA00022801"/>
    </source>
</evidence>
<dbReference type="InterPro" id="IPR001254">
    <property type="entry name" value="Trypsin_dom"/>
</dbReference>
<dbReference type="InterPro" id="IPR001314">
    <property type="entry name" value="Peptidase_S1A"/>
</dbReference>
<dbReference type="SMART" id="SM00202">
    <property type="entry name" value="SR"/>
    <property type="match status" value="1"/>
</dbReference>
<comment type="subunit">
    <text evidence="17">The catalytically active form interacts with ACE2.</text>
</comment>
<dbReference type="PROSITE" id="PS50287">
    <property type="entry name" value="SRCR_2"/>
    <property type="match status" value="1"/>
</dbReference>
<sequence length="490" mass="53820">MVLNSGPPSDIGPCYENHGFQPEHLYPPQQAVPPNPYVEYPAQYCPSPVPQYTPRVPTHASTPAIHMQPKSSSGTVCTSRTKKAVCITLVLGAILTGIALAVGLLWKFLENTCLVSGMACDSSGICISPSLWCDGVSDCPNGEDENRCVRLYGPDFILQVYSSQRKSWYPVCQDNWNQDYARAACQDMGYKDSFYSSQEVEDSSGATSFMKLNLSAGNTDLYKKLYHSDTCSSHLVVSLRCIECGAPLPSRQSRIVGGLNADLRDWPWQVSLHVQGVHVCGGSIITPKWIVTAAHCVEEPLNRAWYWTAFAGILKQSDMLSDVGYPVQKVISHPNYDSKTKNNDIALMKLQTSLTFNENVKPVCLPNPGMMLEPKQQCWIGWGATYEKGKTSDVLNAATVPLIESSVCNNKYIYNNLVTSSMICAGYLEGTVDSCQGDSGGPLVTLKNGIWWLIGDTSWGAGCAKAYRPGVYGNVTMFTDWIYQQMRANS</sequence>
<dbReference type="PROSITE" id="PS00135">
    <property type="entry name" value="TRYPSIN_SER"/>
    <property type="match status" value="1"/>
</dbReference>
<keyword evidence="6 23" id="KW-0812">Transmembrane</keyword>
<dbReference type="InterPro" id="IPR033116">
    <property type="entry name" value="TRYPSIN_SER"/>
</dbReference>
<dbReference type="Gene3D" id="2.40.10.10">
    <property type="entry name" value="Trypsin-like serine proteases"/>
    <property type="match status" value="1"/>
</dbReference>
<evidence type="ECO:0000256" key="10">
    <source>
        <dbReference type="ARBA" id="ARBA00022968"/>
    </source>
</evidence>
<feature type="disulfide bond" evidence="20">
    <location>
        <begin position="133"/>
        <end position="148"/>
    </location>
</feature>
<evidence type="ECO:0000256" key="11">
    <source>
        <dbReference type="ARBA" id="ARBA00022989"/>
    </source>
</evidence>
<accession>A0A8C0W9K9</accession>
<dbReference type="Gene3D" id="3.10.250.10">
    <property type="entry name" value="SRCR-like domain"/>
    <property type="match status" value="1"/>
</dbReference>
<dbReference type="Pfam" id="PF00057">
    <property type="entry name" value="Ldl_recept_a"/>
    <property type="match status" value="1"/>
</dbReference>
<dbReference type="PANTHER" id="PTHR24252">
    <property type="entry name" value="ACROSIN-RELATED"/>
    <property type="match status" value="1"/>
</dbReference>
<dbReference type="InterPro" id="IPR036772">
    <property type="entry name" value="SRCR-like_dom_sf"/>
</dbReference>
<protein>
    <recommendedName>
        <fullName evidence="19">Transmembrane protease serine 2</fullName>
        <ecNumber evidence="18">3.4.21.122</ecNumber>
    </recommendedName>
</protein>
<dbReference type="CDD" id="cd00190">
    <property type="entry name" value="Tryp_SPc"/>
    <property type="match status" value="1"/>
</dbReference>
<keyword evidence="14 20" id="KW-1015">Disulfide bond</keyword>
<keyword evidence="5 22" id="KW-0645">Protease</keyword>
<keyword evidence="4" id="KW-0964">Secreted</keyword>
<dbReference type="Ensembl" id="ENSCCNT00000009205.1">
    <property type="protein sequence ID" value="ENSCCNP00000006936.1"/>
    <property type="gene ID" value="ENSCCNG00000007427.1"/>
</dbReference>
<keyword evidence="13" id="KW-0865">Zymogen</keyword>
<evidence type="ECO:0000256" key="8">
    <source>
        <dbReference type="ARBA" id="ARBA00022813"/>
    </source>
</evidence>
<evidence type="ECO:0000256" key="13">
    <source>
        <dbReference type="ARBA" id="ARBA00023145"/>
    </source>
</evidence>
<dbReference type="Gene3D" id="4.10.400.10">
    <property type="entry name" value="Low-density Lipoprotein Receptor"/>
    <property type="match status" value="1"/>
</dbReference>
<keyword evidence="15" id="KW-0325">Glycoprotein</keyword>
<keyword evidence="7 22" id="KW-0378">Hydrolase</keyword>
<dbReference type="FunFam" id="2.40.10.10:FF:000003">
    <property type="entry name" value="Transmembrane serine protease 3"/>
    <property type="match status" value="1"/>
</dbReference>
<evidence type="ECO:0000256" key="12">
    <source>
        <dbReference type="ARBA" id="ARBA00023136"/>
    </source>
</evidence>
<dbReference type="PROSITE" id="PS01209">
    <property type="entry name" value="LDLRA_1"/>
    <property type="match status" value="1"/>
</dbReference>
<evidence type="ECO:0000256" key="2">
    <source>
        <dbReference type="ARBA" id="ARBA00004613"/>
    </source>
</evidence>
<comment type="subcellular location">
    <subcellularLocation>
        <location evidence="1">Cell membrane</location>
        <topology evidence="1">Single-pass type II membrane protein</topology>
    </subcellularLocation>
    <subcellularLocation>
        <location evidence="2">Secreted</location>
    </subcellularLocation>
</comment>
<dbReference type="GO" id="GO:0005576">
    <property type="term" value="C:extracellular region"/>
    <property type="evidence" value="ECO:0007669"/>
    <property type="project" value="UniProtKB-SubCell"/>
</dbReference>
<evidence type="ECO:0000256" key="19">
    <source>
        <dbReference type="ARBA" id="ARBA00071696"/>
    </source>
</evidence>
<keyword evidence="3" id="KW-1003">Cell membrane</keyword>
<evidence type="ECO:0000256" key="14">
    <source>
        <dbReference type="ARBA" id="ARBA00023157"/>
    </source>
</evidence>
<evidence type="ECO:0000256" key="18">
    <source>
        <dbReference type="ARBA" id="ARBA00066608"/>
    </source>
</evidence>
<name>A0A8C0W9K9_CASCN</name>
<dbReference type="PANTHER" id="PTHR24252:SF30">
    <property type="entry name" value="TRANSMEMBRANE SERINE PROTEASE 2"/>
    <property type="match status" value="1"/>
</dbReference>
<dbReference type="GO" id="GO:0005886">
    <property type="term" value="C:plasma membrane"/>
    <property type="evidence" value="ECO:0007669"/>
    <property type="project" value="UniProtKB-SubCell"/>
</dbReference>
<feature type="domain" description="Peptidase S1" evidence="24">
    <location>
        <begin position="255"/>
        <end position="487"/>
    </location>
</feature>
<dbReference type="EC" id="3.4.21.122" evidence="18"/>
<feature type="domain" description="SRCR" evidence="25">
    <location>
        <begin position="158"/>
        <end position="189"/>
    </location>
</feature>
<dbReference type="InterPro" id="IPR018114">
    <property type="entry name" value="TRYPSIN_HIS"/>
</dbReference>
<evidence type="ECO:0000256" key="16">
    <source>
        <dbReference type="ARBA" id="ARBA00052436"/>
    </source>
</evidence>
<dbReference type="Pfam" id="PF00089">
    <property type="entry name" value="Trypsin"/>
    <property type="match status" value="1"/>
</dbReference>
<evidence type="ECO:0000259" key="25">
    <source>
        <dbReference type="PROSITE" id="PS50287"/>
    </source>
</evidence>
<evidence type="ECO:0000256" key="1">
    <source>
        <dbReference type="ARBA" id="ARBA00004401"/>
    </source>
</evidence>
<dbReference type="PROSITE" id="PS00134">
    <property type="entry name" value="TRYPSIN_HIS"/>
    <property type="match status" value="1"/>
</dbReference>
<dbReference type="InterPro" id="IPR001190">
    <property type="entry name" value="SRCR"/>
</dbReference>
<keyword evidence="10" id="KW-0735">Signal-anchor</keyword>
<dbReference type="GO" id="GO:0004252">
    <property type="term" value="F:serine-type endopeptidase activity"/>
    <property type="evidence" value="ECO:0007669"/>
    <property type="project" value="InterPro"/>
</dbReference>
<dbReference type="FunFam" id="3.10.250.10:FF:000027">
    <property type="entry name" value="Transmembrane serine protease 2"/>
    <property type="match status" value="1"/>
</dbReference>
<keyword evidence="12 23" id="KW-0472">Membrane</keyword>
<dbReference type="SUPFAM" id="SSF56487">
    <property type="entry name" value="SRCR-like"/>
    <property type="match status" value="1"/>
</dbReference>
<evidence type="ECO:0000256" key="3">
    <source>
        <dbReference type="ARBA" id="ARBA00022475"/>
    </source>
</evidence>
<proteinExistence type="predicted"/>
<keyword evidence="11 23" id="KW-1133">Transmembrane helix</keyword>
<comment type="catalytic activity">
    <reaction evidence="16">
        <text>The enzyme cleaves angiotensin-converting enzyme 2 (EC 3.4.17.23) and cleaves influenzea A and B virus and coronavirus spike glycoproteins at arginine residues.</text>
        <dbReference type="EC" id="3.4.21.122"/>
    </reaction>
</comment>
<dbReference type="SUPFAM" id="SSF57424">
    <property type="entry name" value="LDL receptor-like module"/>
    <property type="match status" value="1"/>
</dbReference>
<evidence type="ECO:0000256" key="20">
    <source>
        <dbReference type="PROSITE-ProRule" id="PRU00124"/>
    </source>
</evidence>
<evidence type="ECO:0000256" key="23">
    <source>
        <dbReference type="SAM" id="Phobius"/>
    </source>
</evidence>
<dbReference type="SMART" id="SM00020">
    <property type="entry name" value="Tryp_SPc"/>
    <property type="match status" value="1"/>
</dbReference>
<gene>
    <name evidence="26" type="primary">Tmprss2</name>
</gene>
<evidence type="ECO:0000259" key="24">
    <source>
        <dbReference type="PROSITE" id="PS50240"/>
    </source>
</evidence>
<keyword evidence="9 22" id="KW-0720">Serine protease</keyword>
<dbReference type="InterPro" id="IPR036055">
    <property type="entry name" value="LDL_receptor-like_sf"/>
</dbReference>
<organism evidence="26">
    <name type="scientific">Castor canadensis</name>
    <name type="common">American beaver</name>
    <dbReference type="NCBI Taxonomy" id="51338"/>
    <lineage>
        <taxon>Eukaryota</taxon>
        <taxon>Metazoa</taxon>
        <taxon>Chordata</taxon>
        <taxon>Craniata</taxon>
        <taxon>Vertebrata</taxon>
        <taxon>Euteleostomi</taxon>
        <taxon>Mammalia</taxon>
        <taxon>Eutheria</taxon>
        <taxon>Euarchontoglires</taxon>
        <taxon>Glires</taxon>
        <taxon>Rodentia</taxon>
        <taxon>Castorimorpha</taxon>
        <taxon>Castoridae</taxon>
        <taxon>Castor</taxon>
    </lineage>
</organism>
<dbReference type="PROSITE" id="PS50068">
    <property type="entry name" value="LDLRA_2"/>
    <property type="match status" value="1"/>
</dbReference>
<dbReference type="InterPro" id="IPR043504">
    <property type="entry name" value="Peptidase_S1_PA_chymotrypsin"/>
</dbReference>
<dbReference type="SUPFAM" id="SSF50494">
    <property type="entry name" value="Trypsin-like serine proteases"/>
    <property type="match status" value="1"/>
</dbReference>
<dbReference type="PRINTS" id="PR00722">
    <property type="entry name" value="CHYMOTRYPSIN"/>
</dbReference>
<dbReference type="PROSITE" id="PS50240">
    <property type="entry name" value="TRYPSIN_DOM"/>
    <property type="match status" value="1"/>
</dbReference>
<feature type="transmembrane region" description="Helical" evidence="23">
    <location>
        <begin position="84"/>
        <end position="106"/>
    </location>
</feature>
<evidence type="ECO:0000256" key="6">
    <source>
        <dbReference type="ARBA" id="ARBA00022692"/>
    </source>
</evidence>
<evidence type="ECO:0000256" key="4">
    <source>
        <dbReference type="ARBA" id="ARBA00022525"/>
    </source>
</evidence>
<dbReference type="InterPro" id="IPR023415">
    <property type="entry name" value="LDLR_class-A_CS"/>
</dbReference>
<dbReference type="CDD" id="cd00112">
    <property type="entry name" value="LDLa"/>
    <property type="match status" value="1"/>
</dbReference>
<evidence type="ECO:0000313" key="26">
    <source>
        <dbReference type="Ensembl" id="ENSCCNP00000006936.1"/>
    </source>
</evidence>
<dbReference type="InterPro" id="IPR009003">
    <property type="entry name" value="Peptidase_S1_PA"/>
</dbReference>
<evidence type="ECO:0000256" key="9">
    <source>
        <dbReference type="ARBA" id="ARBA00022825"/>
    </source>
</evidence>
<evidence type="ECO:0000256" key="17">
    <source>
        <dbReference type="ARBA" id="ARBA00064428"/>
    </source>
</evidence>
<dbReference type="GO" id="GO:0006508">
    <property type="term" value="P:proteolysis"/>
    <property type="evidence" value="ECO:0007669"/>
    <property type="project" value="UniProtKB-KW"/>
</dbReference>
<evidence type="ECO:0000256" key="5">
    <source>
        <dbReference type="ARBA" id="ARBA00022670"/>
    </source>
</evidence>